<evidence type="ECO:0000313" key="5">
    <source>
        <dbReference type="Proteomes" id="UP001501004"/>
    </source>
</evidence>
<sequence>MTDDQAWQAPGGPPPVVPGYGPPAAPVYGPPQPAPGYGPPPPAPGQGAPGQPAAGWTPPPKPGLIPLRPLDLGTLLGASFRTLRRNPRPTFGIALLVQGIVSIVTLFAVGLPVLASILRLDTAAQEDQSAIVAGTFATAAVTALLAVCLSLVANAWLQGIIVLEVSRATLGEKLTLRGLWGHAKGRIGALVGWSVLIAVVLALTIGVFVAVIWIMVATLGAVGVGLGVLVGILGVLALIVVGAWIGTKLSLVPSVIMLERLTIGGSMRRSWTLTNGYFWKTFGIQLLAYVILSVAGSIVTAPFSIITPILVYFVDPNGTGSGYGIAIALIAYVVQLLVTLVVAAVTAIIQTAVTALIYLDLRMRKEGLDLALAKFVEARQAGAAGLADPYLRDQQAA</sequence>
<feature type="transmembrane region" description="Helical" evidence="2">
    <location>
        <begin position="325"/>
        <end position="358"/>
    </location>
</feature>
<feature type="transmembrane region" description="Helical" evidence="2">
    <location>
        <begin position="286"/>
        <end position="313"/>
    </location>
</feature>
<reference evidence="5" key="1">
    <citation type="journal article" date="2019" name="Int. J. Syst. Evol. Microbiol.">
        <title>The Global Catalogue of Microorganisms (GCM) 10K type strain sequencing project: providing services to taxonomists for standard genome sequencing and annotation.</title>
        <authorList>
            <consortium name="The Broad Institute Genomics Platform"/>
            <consortium name="The Broad Institute Genome Sequencing Center for Infectious Disease"/>
            <person name="Wu L."/>
            <person name="Ma J."/>
        </authorList>
    </citation>
    <scope>NUCLEOTIDE SEQUENCE [LARGE SCALE GENOMIC DNA]</scope>
    <source>
        <strain evidence="5">JCM 16949</strain>
    </source>
</reference>
<keyword evidence="2" id="KW-1133">Transmembrane helix</keyword>
<accession>A0ABP7FH96</accession>
<dbReference type="Proteomes" id="UP001501004">
    <property type="component" value="Unassembled WGS sequence"/>
</dbReference>
<evidence type="ECO:0000256" key="2">
    <source>
        <dbReference type="SAM" id="Phobius"/>
    </source>
</evidence>
<protein>
    <recommendedName>
        <fullName evidence="3">DUF7847 domain-containing protein</fullName>
    </recommendedName>
</protein>
<keyword evidence="2" id="KW-0812">Transmembrane</keyword>
<feature type="compositionally biased region" description="Low complexity" evidence="1">
    <location>
        <begin position="45"/>
        <end position="56"/>
    </location>
</feature>
<feature type="region of interest" description="Disordered" evidence="1">
    <location>
        <begin position="1"/>
        <end position="60"/>
    </location>
</feature>
<feature type="transmembrane region" description="Helical" evidence="2">
    <location>
        <begin position="91"/>
        <end position="118"/>
    </location>
</feature>
<proteinExistence type="predicted"/>
<feature type="transmembrane region" description="Helical" evidence="2">
    <location>
        <begin position="187"/>
        <end position="216"/>
    </location>
</feature>
<dbReference type="InterPro" id="IPR057169">
    <property type="entry name" value="DUF7847"/>
</dbReference>
<feature type="compositionally biased region" description="Pro residues" evidence="1">
    <location>
        <begin position="11"/>
        <end position="44"/>
    </location>
</feature>
<dbReference type="EMBL" id="BAABAE010000002">
    <property type="protein sequence ID" value="GAA3735784.1"/>
    <property type="molecule type" value="Genomic_DNA"/>
</dbReference>
<feature type="transmembrane region" description="Helical" evidence="2">
    <location>
        <begin position="222"/>
        <end position="245"/>
    </location>
</feature>
<keyword evidence="5" id="KW-1185">Reference proteome</keyword>
<organism evidence="4 5">
    <name type="scientific">Leifsonella bigeumensis</name>
    <dbReference type="NCBI Taxonomy" id="433643"/>
    <lineage>
        <taxon>Bacteria</taxon>
        <taxon>Bacillati</taxon>
        <taxon>Actinomycetota</taxon>
        <taxon>Actinomycetes</taxon>
        <taxon>Micrococcales</taxon>
        <taxon>Microbacteriaceae</taxon>
        <taxon>Leifsonella</taxon>
    </lineage>
</organism>
<comment type="caution">
    <text evidence="4">The sequence shown here is derived from an EMBL/GenBank/DDBJ whole genome shotgun (WGS) entry which is preliminary data.</text>
</comment>
<feature type="transmembrane region" description="Helical" evidence="2">
    <location>
        <begin position="130"/>
        <end position="157"/>
    </location>
</feature>
<feature type="compositionally biased region" description="Low complexity" evidence="1">
    <location>
        <begin position="1"/>
        <end position="10"/>
    </location>
</feature>
<gene>
    <name evidence="4" type="ORF">GCM10022239_09770</name>
</gene>
<evidence type="ECO:0000256" key="1">
    <source>
        <dbReference type="SAM" id="MobiDB-lite"/>
    </source>
</evidence>
<keyword evidence="2" id="KW-0472">Membrane</keyword>
<feature type="domain" description="DUF7847" evidence="3">
    <location>
        <begin position="131"/>
        <end position="361"/>
    </location>
</feature>
<evidence type="ECO:0000259" key="3">
    <source>
        <dbReference type="Pfam" id="PF25231"/>
    </source>
</evidence>
<dbReference type="Pfam" id="PF25231">
    <property type="entry name" value="DUF7847"/>
    <property type="match status" value="1"/>
</dbReference>
<evidence type="ECO:0000313" key="4">
    <source>
        <dbReference type="EMBL" id="GAA3735784.1"/>
    </source>
</evidence>
<dbReference type="RefSeq" id="WP_344754289.1">
    <property type="nucleotide sequence ID" value="NZ_BAABAE010000002.1"/>
</dbReference>
<name>A0ABP7FH96_9MICO</name>